<dbReference type="Pfam" id="PF12796">
    <property type="entry name" value="Ank_2"/>
    <property type="match status" value="1"/>
</dbReference>
<feature type="repeat" description="ANK" evidence="2">
    <location>
        <begin position="79"/>
        <end position="103"/>
    </location>
</feature>
<organism evidence="4 5">
    <name type="scientific">Amphimedon queenslandica</name>
    <name type="common">Sponge</name>
    <dbReference type="NCBI Taxonomy" id="400682"/>
    <lineage>
        <taxon>Eukaryota</taxon>
        <taxon>Metazoa</taxon>
        <taxon>Porifera</taxon>
        <taxon>Demospongiae</taxon>
        <taxon>Heteroscleromorpha</taxon>
        <taxon>Haplosclerida</taxon>
        <taxon>Niphatidae</taxon>
        <taxon>Amphimedon</taxon>
    </lineage>
</organism>
<dbReference type="GeneID" id="109584803"/>
<sequence length="162" mass="18087">MATDMYGDTVLYKVVTYGSLDAMKYLIKDHHCDLMATNYKGETVLHYTAKTNSPPPHSPDVIKYLINECNYDPMTANSWGSTPLHYAAHWGHSAIVECLLSTGKCDPLAKNNEGKTPLQVAKEAKQRGWGNTLPIFKKYVYMSSTFPVLFTGGRVVTGGWYK</sequence>
<keyword evidence="5" id="KW-1185">Reference proteome</keyword>
<dbReference type="InterPro" id="IPR001313">
    <property type="entry name" value="Pumilio_RNA-bd_rpt"/>
</dbReference>
<dbReference type="KEGG" id="aqu:109584803"/>
<dbReference type="PANTHER" id="PTHR24121:SF23">
    <property type="entry name" value="NO MECHANORECEPTOR POTENTIAL C, ISOFORM H"/>
    <property type="match status" value="1"/>
</dbReference>
<evidence type="ECO:0000256" key="1">
    <source>
        <dbReference type="ARBA" id="ARBA00022737"/>
    </source>
</evidence>
<reference evidence="5" key="1">
    <citation type="journal article" date="2010" name="Nature">
        <title>The Amphimedon queenslandica genome and the evolution of animal complexity.</title>
        <authorList>
            <person name="Srivastava M."/>
            <person name="Simakov O."/>
            <person name="Chapman J."/>
            <person name="Fahey B."/>
            <person name="Gauthier M.E."/>
            <person name="Mitros T."/>
            <person name="Richards G.S."/>
            <person name="Conaco C."/>
            <person name="Dacre M."/>
            <person name="Hellsten U."/>
            <person name="Larroux C."/>
            <person name="Putnam N.H."/>
            <person name="Stanke M."/>
            <person name="Adamska M."/>
            <person name="Darling A."/>
            <person name="Degnan S.M."/>
            <person name="Oakley T.H."/>
            <person name="Plachetzki D.C."/>
            <person name="Zhai Y."/>
            <person name="Adamski M."/>
            <person name="Calcino A."/>
            <person name="Cummins S.F."/>
            <person name="Goodstein D.M."/>
            <person name="Harris C."/>
            <person name="Jackson D.J."/>
            <person name="Leys S.P."/>
            <person name="Shu S."/>
            <person name="Woodcroft B.J."/>
            <person name="Vervoort M."/>
            <person name="Kosik K.S."/>
            <person name="Manning G."/>
            <person name="Degnan B.M."/>
            <person name="Rokhsar D.S."/>
        </authorList>
    </citation>
    <scope>NUCLEOTIDE SEQUENCE [LARGE SCALE GENOMIC DNA]</scope>
</reference>
<dbReference type="PROSITE" id="PS50302">
    <property type="entry name" value="PUM"/>
    <property type="match status" value="1"/>
</dbReference>
<keyword evidence="2" id="KW-0040">ANK repeat</keyword>
<feature type="repeat" description="Pumilio" evidence="3">
    <location>
        <begin position="1"/>
        <end position="28"/>
    </location>
</feature>
<protein>
    <submittedName>
        <fullName evidence="4">Uncharacterized protein</fullName>
    </submittedName>
</protein>
<evidence type="ECO:0000313" key="5">
    <source>
        <dbReference type="Proteomes" id="UP000007879"/>
    </source>
</evidence>
<dbReference type="PANTHER" id="PTHR24121">
    <property type="entry name" value="NO MECHANORECEPTOR POTENTIAL C, ISOFORM D-RELATED"/>
    <property type="match status" value="1"/>
</dbReference>
<name>A0AAN0JHV8_AMPQE</name>
<dbReference type="EnsemblMetazoa" id="XM_020000679.1">
    <property type="protein sequence ID" value="XP_019856238.1"/>
    <property type="gene ID" value="LOC109584803"/>
</dbReference>
<dbReference type="RefSeq" id="XP_019856238.1">
    <property type="nucleotide sequence ID" value="XM_020000679.1"/>
</dbReference>
<evidence type="ECO:0000313" key="4">
    <source>
        <dbReference type="EnsemblMetazoa" id="XP_019856238.1"/>
    </source>
</evidence>
<dbReference type="PROSITE" id="PS50088">
    <property type="entry name" value="ANK_REPEAT"/>
    <property type="match status" value="1"/>
</dbReference>
<dbReference type="Proteomes" id="UP000007879">
    <property type="component" value="Unassembled WGS sequence"/>
</dbReference>
<evidence type="ECO:0000256" key="3">
    <source>
        <dbReference type="PROSITE-ProRule" id="PRU00317"/>
    </source>
</evidence>
<dbReference type="InterPro" id="IPR002110">
    <property type="entry name" value="Ankyrin_rpt"/>
</dbReference>
<dbReference type="InterPro" id="IPR036770">
    <property type="entry name" value="Ankyrin_rpt-contain_sf"/>
</dbReference>
<reference evidence="4" key="2">
    <citation type="submission" date="2024-06" db="UniProtKB">
        <authorList>
            <consortium name="EnsemblMetazoa"/>
        </authorList>
    </citation>
    <scope>IDENTIFICATION</scope>
</reference>
<dbReference type="SUPFAM" id="SSF48403">
    <property type="entry name" value="Ankyrin repeat"/>
    <property type="match status" value="1"/>
</dbReference>
<accession>A0AAN0JHV8</accession>
<dbReference type="AlphaFoldDB" id="A0AAN0JHV8"/>
<dbReference type="SMART" id="SM00248">
    <property type="entry name" value="ANK"/>
    <property type="match status" value="3"/>
</dbReference>
<proteinExistence type="predicted"/>
<dbReference type="Gene3D" id="1.25.40.20">
    <property type="entry name" value="Ankyrin repeat-containing domain"/>
    <property type="match status" value="2"/>
</dbReference>
<evidence type="ECO:0000256" key="2">
    <source>
        <dbReference type="PROSITE-ProRule" id="PRU00023"/>
    </source>
</evidence>
<dbReference type="GO" id="GO:0003723">
    <property type="term" value="F:RNA binding"/>
    <property type="evidence" value="ECO:0007669"/>
    <property type="project" value="InterPro"/>
</dbReference>
<keyword evidence="1" id="KW-0677">Repeat</keyword>
<dbReference type="PROSITE" id="PS50297">
    <property type="entry name" value="ANK_REP_REGION"/>
    <property type="match status" value="1"/>
</dbReference>